<dbReference type="InterPro" id="IPR049718">
    <property type="entry name" value="AKO59007-like"/>
</dbReference>
<dbReference type="NCBIfam" id="NF033394">
    <property type="entry name" value="capsid_maj_Podo"/>
    <property type="match status" value="1"/>
</dbReference>
<dbReference type="EMBL" id="MT142732">
    <property type="protein sequence ID" value="QJA87785.1"/>
    <property type="molecule type" value="Genomic_DNA"/>
</dbReference>
<proteinExistence type="predicted"/>
<name>A0A6M3L311_9ZZZZ</name>
<accession>A0A6M3L311</accession>
<gene>
    <name evidence="1" type="ORF">MM415B02895_0007</name>
</gene>
<protein>
    <submittedName>
        <fullName evidence="1">Putative capsid protein</fullName>
    </submittedName>
</protein>
<evidence type="ECO:0000313" key="1">
    <source>
        <dbReference type="EMBL" id="QJA87785.1"/>
    </source>
</evidence>
<dbReference type="AlphaFoldDB" id="A0A6M3L311"/>
<reference evidence="1" key="1">
    <citation type="submission" date="2020-03" db="EMBL/GenBank/DDBJ databases">
        <title>The deep terrestrial virosphere.</title>
        <authorList>
            <person name="Holmfeldt K."/>
            <person name="Nilsson E."/>
            <person name="Simone D."/>
            <person name="Lopez-Fernandez M."/>
            <person name="Wu X."/>
            <person name="de Brujin I."/>
            <person name="Lundin D."/>
            <person name="Andersson A."/>
            <person name="Bertilsson S."/>
            <person name="Dopson M."/>
        </authorList>
    </citation>
    <scope>NUCLEOTIDE SEQUENCE</scope>
    <source>
        <strain evidence="1">MM415B02895</strain>
    </source>
</reference>
<organism evidence="1">
    <name type="scientific">viral metagenome</name>
    <dbReference type="NCBI Taxonomy" id="1070528"/>
    <lineage>
        <taxon>unclassified sequences</taxon>
        <taxon>metagenomes</taxon>
        <taxon>organismal metagenomes</taxon>
    </lineage>
</organism>
<sequence length="316" mass="34899">MALSVTQIVATTLDYQAKEISDAVINNNALSAWLKASNRVRVVKGAKTFHEKIMYSEANSFDWIDKDTEIPLTTSDFLTDAEFGIKILAGPVKVLHFDKMRAQGDQQIIDLVEATVENAKTTMSNKMGAAVFSDGTNTKTIGGVQQLISATAGQTVGGISSSDYSWWENQRNTTGTATFNTNQAGIKMFNDMISDCAGNDHDRPDVIVTTSDIWSLYQLSTTNVTRLLDTRIGSLGYRALDFMGTPIIWDYNCPAGYAYFINSRYMFLRILEGGEFVTSDFERVQGQLADYATMHFYGNLTVNNRKKLGVITSITG</sequence>